<reference evidence="6" key="2">
    <citation type="journal article" date="2020" name="Antonie Van Leeuwenhoek">
        <title>Labilibaculum antarcticum sp. nov., a novel facultative anaerobic, psychrotorelant bacterium isolated from marine sediment of Antarctica.</title>
        <authorList>
            <person name="Watanabe M."/>
            <person name="Kojima H."/>
            <person name="Fukui M."/>
        </authorList>
    </citation>
    <scope>NUCLEOTIDE SEQUENCE [LARGE SCALE GENOMIC DNA]</scope>
    <source>
        <strain evidence="6">SPP2</strain>
    </source>
</reference>
<dbReference type="Gene3D" id="3.40.50.2300">
    <property type="match status" value="2"/>
</dbReference>
<dbReference type="InterPro" id="IPR036390">
    <property type="entry name" value="WH_DNA-bd_sf"/>
</dbReference>
<proteinExistence type="predicted"/>
<dbReference type="EMBL" id="AP018042">
    <property type="protein sequence ID" value="BAX81213.1"/>
    <property type="molecule type" value="Genomic_DNA"/>
</dbReference>
<dbReference type="Pfam" id="PF13377">
    <property type="entry name" value="Peripla_BP_3"/>
    <property type="match status" value="1"/>
</dbReference>
<feature type="domain" description="Transcriptional regulator LacI/GalR-like sensor" evidence="4">
    <location>
        <begin position="218"/>
        <end position="304"/>
    </location>
</feature>
<gene>
    <name evidence="5" type="ORF">ALGA_2908</name>
</gene>
<keyword evidence="2" id="KW-0238">DNA-binding</keyword>
<dbReference type="SUPFAM" id="SSF53822">
    <property type="entry name" value="Periplasmic binding protein-like I"/>
    <property type="match status" value="1"/>
</dbReference>
<evidence type="ECO:0000313" key="5">
    <source>
        <dbReference type="EMBL" id="BAX81213.1"/>
    </source>
</evidence>
<keyword evidence="1" id="KW-0805">Transcription regulation</keyword>
<dbReference type="PANTHER" id="PTHR30146:SF154">
    <property type="entry name" value="TRANSCRIPTION REGULATOR, MEMBER OF GALR FAMILY"/>
    <property type="match status" value="1"/>
</dbReference>
<dbReference type="InterPro" id="IPR046335">
    <property type="entry name" value="LacI/GalR-like_sensor"/>
</dbReference>
<protein>
    <recommendedName>
        <fullName evidence="4">Transcriptional regulator LacI/GalR-like sensor domain-containing protein</fullName>
    </recommendedName>
</protein>
<evidence type="ECO:0000313" key="6">
    <source>
        <dbReference type="Proteomes" id="UP000218267"/>
    </source>
</evidence>
<dbReference type="AlphaFoldDB" id="A0A1Y1CMG4"/>
<dbReference type="GO" id="GO:0003700">
    <property type="term" value="F:DNA-binding transcription factor activity"/>
    <property type="evidence" value="ECO:0007669"/>
    <property type="project" value="TreeGrafter"/>
</dbReference>
<organism evidence="5 6">
    <name type="scientific">Labilibaculum antarcticum</name>
    <dbReference type="NCBI Taxonomy" id="1717717"/>
    <lineage>
        <taxon>Bacteria</taxon>
        <taxon>Pseudomonadati</taxon>
        <taxon>Bacteroidota</taxon>
        <taxon>Bacteroidia</taxon>
        <taxon>Marinilabiliales</taxon>
        <taxon>Marinifilaceae</taxon>
        <taxon>Labilibaculum</taxon>
    </lineage>
</organism>
<keyword evidence="6" id="KW-1185">Reference proteome</keyword>
<keyword evidence="3" id="KW-0804">Transcription</keyword>
<dbReference type="InterPro" id="IPR028082">
    <property type="entry name" value="Peripla_BP_I"/>
</dbReference>
<evidence type="ECO:0000256" key="3">
    <source>
        <dbReference type="ARBA" id="ARBA00023163"/>
    </source>
</evidence>
<reference evidence="5 6" key="1">
    <citation type="journal article" date="2018" name="Mar. Genomics">
        <title>Complete genome sequence of Marinifilaceae bacterium strain SPP2, isolated from the Antarctic marine sediment.</title>
        <authorList>
            <person name="Watanabe M."/>
            <person name="Kojima H."/>
            <person name="Fukui M."/>
        </authorList>
    </citation>
    <scope>NUCLEOTIDE SEQUENCE [LARGE SCALE GENOMIC DNA]</scope>
    <source>
        <strain evidence="5 6">SPP2</strain>
    </source>
</reference>
<accession>A0A1Y1CMG4</accession>
<sequence length="304" mass="34855">MSRHQVSRETAKRVLKALIDENLVVSQAGRGTFINTATTLIKKWGMVIPFYSSNIEQLISQINIHAQASGRKLEYFLHYNNPDEEMRSIGQLIQKGYEAIIVVPNYDESITGEFYRKVHPGKTKIVLADNTMAGSYFEYAIQSYDLGVKRAVDYLTETEKGNYLLLSNEKWQGRNLVFEMMKQTFEMILDLKYPDRKLFLSSDIMELTSEFFTKNKIKGILTIQDSIAVRLIGRLQKWGFKIPEDLKLVSYGNTELSELFTPSITVVDCKYGEMALRITQLIKNDPDLSGKQVVVQPNLIIRET</sequence>
<evidence type="ECO:0000259" key="4">
    <source>
        <dbReference type="Pfam" id="PF13377"/>
    </source>
</evidence>
<dbReference type="Gene3D" id="1.10.10.10">
    <property type="entry name" value="Winged helix-like DNA-binding domain superfamily/Winged helix DNA-binding domain"/>
    <property type="match status" value="1"/>
</dbReference>
<evidence type="ECO:0000256" key="1">
    <source>
        <dbReference type="ARBA" id="ARBA00023015"/>
    </source>
</evidence>
<evidence type="ECO:0000256" key="2">
    <source>
        <dbReference type="ARBA" id="ARBA00023125"/>
    </source>
</evidence>
<name>A0A1Y1CMG4_9BACT</name>
<dbReference type="Proteomes" id="UP000218267">
    <property type="component" value="Chromosome"/>
</dbReference>
<dbReference type="KEGG" id="mbas:ALGA_2908"/>
<dbReference type="SUPFAM" id="SSF46785">
    <property type="entry name" value="Winged helix' DNA-binding domain"/>
    <property type="match status" value="1"/>
</dbReference>
<dbReference type="PANTHER" id="PTHR30146">
    <property type="entry name" value="LACI-RELATED TRANSCRIPTIONAL REPRESSOR"/>
    <property type="match status" value="1"/>
</dbReference>
<dbReference type="GO" id="GO:0000976">
    <property type="term" value="F:transcription cis-regulatory region binding"/>
    <property type="evidence" value="ECO:0007669"/>
    <property type="project" value="TreeGrafter"/>
</dbReference>
<dbReference type="InterPro" id="IPR036388">
    <property type="entry name" value="WH-like_DNA-bd_sf"/>
</dbReference>